<dbReference type="InterPro" id="IPR043128">
    <property type="entry name" value="Rev_trsase/Diguanyl_cyclase"/>
</dbReference>
<dbReference type="Gene3D" id="3.10.10.10">
    <property type="entry name" value="HIV Type 1 Reverse Transcriptase, subunit A, domain 1"/>
    <property type="match status" value="1"/>
</dbReference>
<keyword evidence="1" id="KW-0239">DNA-directed DNA polymerase</keyword>
<comment type="caution">
    <text evidence="1">The sequence shown here is derived from an EMBL/GenBank/DDBJ whole genome shotgun (WGS) entry which is preliminary data.</text>
</comment>
<protein>
    <submittedName>
        <fullName evidence="1">DNA-directed DNA polymerase</fullName>
    </submittedName>
</protein>
<dbReference type="InterPro" id="IPR018247">
    <property type="entry name" value="EF_Hand_1_Ca_BS"/>
</dbReference>
<dbReference type="InterPro" id="IPR043502">
    <property type="entry name" value="DNA/RNA_pol_sf"/>
</dbReference>
<dbReference type="InterPro" id="IPR053134">
    <property type="entry name" value="RNA-dir_DNA_polymerase"/>
</dbReference>
<reference evidence="1" key="1">
    <citation type="journal article" date="2019" name="Sci. Rep.">
        <title>Draft genome of Tanacetum cinerariifolium, the natural source of mosquito coil.</title>
        <authorList>
            <person name="Yamashiro T."/>
            <person name="Shiraishi A."/>
            <person name="Satake H."/>
            <person name="Nakayama K."/>
        </authorList>
    </citation>
    <scope>NUCLEOTIDE SEQUENCE</scope>
</reference>
<dbReference type="PANTHER" id="PTHR24559">
    <property type="entry name" value="TRANSPOSON TY3-I GAG-POL POLYPROTEIN"/>
    <property type="match status" value="1"/>
</dbReference>
<dbReference type="Gene3D" id="3.30.70.270">
    <property type="match status" value="1"/>
</dbReference>
<dbReference type="SUPFAM" id="SSF56672">
    <property type="entry name" value="DNA/RNA polymerases"/>
    <property type="match status" value="1"/>
</dbReference>
<name>A0A6L2J3N6_TANCI</name>
<dbReference type="EMBL" id="BKCJ010000273">
    <property type="protein sequence ID" value="GEU31648.1"/>
    <property type="molecule type" value="Genomic_DNA"/>
</dbReference>
<dbReference type="AlphaFoldDB" id="A0A6L2J3N6"/>
<dbReference type="PROSITE" id="PS00018">
    <property type="entry name" value="EF_HAND_1"/>
    <property type="match status" value="1"/>
</dbReference>
<accession>A0A6L2J3N6</accession>
<gene>
    <name evidence="1" type="ORF">Tci_003626</name>
</gene>
<dbReference type="PANTHER" id="PTHR24559:SF444">
    <property type="entry name" value="REVERSE TRANSCRIPTASE DOMAIN-CONTAINING PROTEIN"/>
    <property type="match status" value="1"/>
</dbReference>
<dbReference type="GO" id="GO:0003887">
    <property type="term" value="F:DNA-directed DNA polymerase activity"/>
    <property type="evidence" value="ECO:0007669"/>
    <property type="project" value="UniProtKB-KW"/>
</dbReference>
<proteinExistence type="predicted"/>
<sequence length="480" mass="54651">MRELMEDTFSGNKNDDVHELREFWTSSTFLTHQELLMTTSSGSSDGIVAITSKLDSLGRDMKKLKENVHAIQVSCRICKRTHLDKDCPLNKKVKRVKEVKYGEAGRTYPNNSGNRMVMVKIWHTNVNKSVKNAVLNERILDSFDVEPSSSGMSNDPYSRDLEEYRLVFNNEIEQLVNEYKLRIGKKGTSWTTYGKNVNKSMAKRCTCGTTKDLKKKNLQTPGSGISILLAVGTPSTGSGTYTASGNSLLAVEMPCAFYSQQLPEHLEIDSSFCTHKILMEDEFKPSVQPQRRVNLNIKEVVKKEVVKLLDAGLIYPIFDSPWRCMIAIFHELIEDSTEVFMDDFSIFGSSFDHYLKNLEKMLKMYEETNLVLNWEKCHFMVKERVILGHKVSSSGIKAAPQKSKFEMVRTIFGMQGHKNDAIELYDEDGNEFIVNKQRVKPYQKSVLDTNRDDDITLEEIFTYARDGVKIYPDGVASPAM</sequence>
<keyword evidence="1" id="KW-0548">Nucleotidyltransferase</keyword>
<keyword evidence="1" id="KW-0808">Transferase</keyword>
<organism evidence="1">
    <name type="scientific">Tanacetum cinerariifolium</name>
    <name type="common">Dalmatian daisy</name>
    <name type="synonym">Chrysanthemum cinerariifolium</name>
    <dbReference type="NCBI Taxonomy" id="118510"/>
    <lineage>
        <taxon>Eukaryota</taxon>
        <taxon>Viridiplantae</taxon>
        <taxon>Streptophyta</taxon>
        <taxon>Embryophyta</taxon>
        <taxon>Tracheophyta</taxon>
        <taxon>Spermatophyta</taxon>
        <taxon>Magnoliopsida</taxon>
        <taxon>eudicotyledons</taxon>
        <taxon>Gunneridae</taxon>
        <taxon>Pentapetalae</taxon>
        <taxon>asterids</taxon>
        <taxon>campanulids</taxon>
        <taxon>Asterales</taxon>
        <taxon>Asteraceae</taxon>
        <taxon>Asteroideae</taxon>
        <taxon>Anthemideae</taxon>
        <taxon>Anthemidinae</taxon>
        <taxon>Tanacetum</taxon>
    </lineage>
</organism>
<evidence type="ECO:0000313" key="1">
    <source>
        <dbReference type="EMBL" id="GEU31648.1"/>
    </source>
</evidence>